<evidence type="ECO:0000313" key="3">
    <source>
        <dbReference type="Proteomes" id="UP001589818"/>
    </source>
</evidence>
<accession>A0ABV6JH17</accession>
<protein>
    <recommendedName>
        <fullName evidence="4">YtxH domain-containing protein</fullName>
    </recommendedName>
</protein>
<dbReference type="EMBL" id="JBHLVF010000041">
    <property type="protein sequence ID" value="MFC0395194.1"/>
    <property type="molecule type" value="Genomic_DNA"/>
</dbReference>
<gene>
    <name evidence="2" type="ORF">ACFFJ8_27985</name>
</gene>
<dbReference type="RefSeq" id="WP_204816323.1">
    <property type="nucleotide sequence ID" value="NZ_JANHOF010000001.1"/>
</dbReference>
<keyword evidence="3" id="KW-1185">Reference proteome</keyword>
<feature type="compositionally biased region" description="Polar residues" evidence="1">
    <location>
        <begin position="59"/>
        <end position="72"/>
    </location>
</feature>
<sequence length="105" mass="11161">MKWSGFIIGGIAGMAAVAYMSKKRPGWVAWAGTAAGEAVSGMKGRAINAVMKQKFGPETTVTAPKHSSASRGRNSEAWGQIEMIMNSDPEVKREAEQIAAQNPSH</sequence>
<reference evidence="2 3" key="1">
    <citation type="submission" date="2024-09" db="EMBL/GenBank/DDBJ databases">
        <authorList>
            <person name="Sun Q."/>
            <person name="Mori K."/>
        </authorList>
    </citation>
    <scope>NUCLEOTIDE SEQUENCE [LARGE SCALE GENOMIC DNA]</scope>
    <source>
        <strain evidence="2 3">CCM 4839</strain>
    </source>
</reference>
<evidence type="ECO:0008006" key="4">
    <source>
        <dbReference type="Google" id="ProtNLM"/>
    </source>
</evidence>
<comment type="caution">
    <text evidence="2">The sequence shown here is derived from an EMBL/GenBank/DDBJ whole genome shotgun (WGS) entry which is preliminary data.</text>
</comment>
<organism evidence="2 3">
    <name type="scientific">Paenibacillus mendelii</name>
    <dbReference type="NCBI Taxonomy" id="206163"/>
    <lineage>
        <taxon>Bacteria</taxon>
        <taxon>Bacillati</taxon>
        <taxon>Bacillota</taxon>
        <taxon>Bacilli</taxon>
        <taxon>Bacillales</taxon>
        <taxon>Paenibacillaceae</taxon>
        <taxon>Paenibacillus</taxon>
    </lineage>
</organism>
<proteinExistence type="predicted"/>
<dbReference type="Proteomes" id="UP001589818">
    <property type="component" value="Unassembled WGS sequence"/>
</dbReference>
<name>A0ABV6JH17_9BACL</name>
<feature type="region of interest" description="Disordered" evidence="1">
    <location>
        <begin position="57"/>
        <end position="79"/>
    </location>
</feature>
<evidence type="ECO:0000313" key="2">
    <source>
        <dbReference type="EMBL" id="MFC0395194.1"/>
    </source>
</evidence>
<evidence type="ECO:0000256" key="1">
    <source>
        <dbReference type="SAM" id="MobiDB-lite"/>
    </source>
</evidence>